<evidence type="ECO:0000256" key="3">
    <source>
        <dbReference type="ARBA" id="ARBA00023136"/>
    </source>
</evidence>
<keyword evidence="2 4" id="KW-1133">Transmembrane helix</keyword>
<organism evidence="6 7">
    <name type="scientific">Nitratiruptor tergarcus DSM 16512</name>
    <dbReference type="NCBI Taxonomy" id="1069081"/>
    <lineage>
        <taxon>Bacteria</taxon>
        <taxon>Pseudomonadati</taxon>
        <taxon>Campylobacterota</taxon>
        <taxon>Epsilonproteobacteria</taxon>
        <taxon>Nautiliales</taxon>
        <taxon>Nitratiruptoraceae</taxon>
        <taxon>Nitratiruptor</taxon>
    </lineage>
</organism>
<feature type="transmembrane region" description="Helical" evidence="4">
    <location>
        <begin position="258"/>
        <end position="279"/>
    </location>
</feature>
<name>A0A1W1WU85_9BACT</name>
<dbReference type="PROSITE" id="PS50850">
    <property type="entry name" value="MFS"/>
    <property type="match status" value="1"/>
</dbReference>
<dbReference type="GO" id="GO:0022857">
    <property type="term" value="F:transmembrane transporter activity"/>
    <property type="evidence" value="ECO:0007669"/>
    <property type="project" value="InterPro"/>
</dbReference>
<feature type="transmembrane region" description="Helical" evidence="4">
    <location>
        <begin position="291"/>
        <end position="308"/>
    </location>
</feature>
<dbReference type="RefSeq" id="WP_084276185.1">
    <property type="nucleotide sequence ID" value="NZ_AP026671.1"/>
</dbReference>
<dbReference type="CDD" id="cd06174">
    <property type="entry name" value="MFS"/>
    <property type="match status" value="1"/>
</dbReference>
<keyword evidence="1 4" id="KW-0812">Transmembrane</keyword>
<protein>
    <submittedName>
        <fullName evidence="6">Major Facilitator Superfamily protein</fullName>
    </submittedName>
</protein>
<keyword evidence="3 4" id="KW-0472">Membrane</keyword>
<feature type="domain" description="Major facilitator superfamily (MFS) profile" evidence="5">
    <location>
        <begin position="6"/>
        <end position="401"/>
    </location>
</feature>
<evidence type="ECO:0000256" key="4">
    <source>
        <dbReference type="SAM" id="Phobius"/>
    </source>
</evidence>
<evidence type="ECO:0000256" key="2">
    <source>
        <dbReference type="ARBA" id="ARBA00022989"/>
    </source>
</evidence>
<dbReference type="STRING" id="1069081.SAMN05660197_1706"/>
<accession>A0A1W1WU85</accession>
<evidence type="ECO:0000313" key="7">
    <source>
        <dbReference type="Proteomes" id="UP000192602"/>
    </source>
</evidence>
<evidence type="ECO:0000313" key="6">
    <source>
        <dbReference type="EMBL" id="SMC09884.1"/>
    </source>
</evidence>
<dbReference type="InterPro" id="IPR020846">
    <property type="entry name" value="MFS_dom"/>
</dbReference>
<dbReference type="OrthoDB" id="2380045at2"/>
<dbReference type="SUPFAM" id="SSF103473">
    <property type="entry name" value="MFS general substrate transporter"/>
    <property type="match status" value="1"/>
</dbReference>
<dbReference type="EMBL" id="FWWZ01000001">
    <property type="protein sequence ID" value="SMC09884.1"/>
    <property type="molecule type" value="Genomic_DNA"/>
</dbReference>
<proteinExistence type="predicted"/>
<feature type="transmembrane region" description="Helical" evidence="4">
    <location>
        <begin position="104"/>
        <end position="128"/>
    </location>
</feature>
<keyword evidence="7" id="KW-1185">Reference proteome</keyword>
<feature type="transmembrane region" description="Helical" evidence="4">
    <location>
        <begin position="377"/>
        <end position="395"/>
    </location>
</feature>
<gene>
    <name evidence="6" type="ORF">SAMN05660197_1706</name>
</gene>
<sequence>MNYTSNNLKNVLHGFFLAIALGVAEPSTTLPLIIAHFSSDVMIVGFYTSLLRGGAIVVQLFAAFYAQSFKLVMPYLRLVFLVRFLSWLSIGLAIYIIGDAHPKLTLFFIALFLFIFSFSAGFGSIYFNEILAKVFTQETRGKSMANRQFFAAIGSILSGIAAGYILEHFPAPKSYAYLFIVSAFLMAFGLIAFASIKEPVKEQVLEKEKSFWEFLGNAAKILRSDKALQIQIITVLLSYSFLFSFAYVILQAKQFIELSGWLVGGFIVIQMSGAMVGNIIWKKIAPHYKQIMLTSFILAIISFTVLLFSHHKYAYFFVFFTLGMAIDGFRIATINLLFSIAPQDKRPIYIALQNNITSLGLFFAIPGGFILKTFNYTTLYSFTIFMLSLGLFFAMRLKNMQNGI</sequence>
<dbReference type="Gene3D" id="1.20.1250.20">
    <property type="entry name" value="MFS general substrate transporter like domains"/>
    <property type="match status" value="1"/>
</dbReference>
<reference evidence="7" key="1">
    <citation type="submission" date="2017-04" db="EMBL/GenBank/DDBJ databases">
        <authorList>
            <person name="Varghese N."/>
            <person name="Submissions S."/>
        </authorList>
    </citation>
    <scope>NUCLEOTIDE SEQUENCE [LARGE SCALE GENOMIC DNA]</scope>
    <source>
        <strain evidence="7">DSM 16512</strain>
    </source>
</reference>
<feature type="transmembrane region" description="Helical" evidence="4">
    <location>
        <begin position="350"/>
        <end position="371"/>
    </location>
</feature>
<dbReference type="InterPro" id="IPR036259">
    <property type="entry name" value="MFS_trans_sf"/>
</dbReference>
<dbReference type="InterPro" id="IPR052528">
    <property type="entry name" value="Sugar_transport-like"/>
</dbReference>
<evidence type="ECO:0000256" key="1">
    <source>
        <dbReference type="ARBA" id="ARBA00022692"/>
    </source>
</evidence>
<feature type="transmembrane region" description="Helical" evidence="4">
    <location>
        <begin position="314"/>
        <end position="338"/>
    </location>
</feature>
<dbReference type="InterPro" id="IPR011701">
    <property type="entry name" value="MFS"/>
</dbReference>
<feature type="transmembrane region" description="Helical" evidence="4">
    <location>
        <begin position="42"/>
        <end position="66"/>
    </location>
</feature>
<feature type="transmembrane region" description="Helical" evidence="4">
    <location>
        <begin position="149"/>
        <end position="169"/>
    </location>
</feature>
<evidence type="ECO:0000259" key="5">
    <source>
        <dbReference type="PROSITE" id="PS50850"/>
    </source>
</evidence>
<dbReference type="Pfam" id="PF07690">
    <property type="entry name" value="MFS_1"/>
    <property type="match status" value="1"/>
</dbReference>
<feature type="transmembrane region" description="Helical" evidence="4">
    <location>
        <begin position="230"/>
        <end position="252"/>
    </location>
</feature>
<dbReference type="Proteomes" id="UP000192602">
    <property type="component" value="Unassembled WGS sequence"/>
</dbReference>
<feature type="transmembrane region" description="Helical" evidence="4">
    <location>
        <begin position="175"/>
        <end position="196"/>
    </location>
</feature>
<feature type="transmembrane region" description="Helical" evidence="4">
    <location>
        <begin position="78"/>
        <end position="98"/>
    </location>
</feature>
<dbReference type="PANTHER" id="PTHR23526:SF1">
    <property type="entry name" value="MAJOR FACILITATOR SUPERFAMILY MFS_1"/>
    <property type="match status" value="1"/>
</dbReference>
<dbReference type="AlphaFoldDB" id="A0A1W1WU85"/>
<dbReference type="PANTHER" id="PTHR23526">
    <property type="entry name" value="INTEGRAL MEMBRANE TRANSPORT PROTEIN-RELATED"/>
    <property type="match status" value="1"/>
</dbReference>